<dbReference type="Gene3D" id="2.40.10.120">
    <property type="match status" value="1"/>
</dbReference>
<protein>
    <submittedName>
        <fullName evidence="20">Serine protease autotransporter</fullName>
        <ecNumber evidence="20">3.4.21.-</ecNumber>
    </submittedName>
</protein>
<evidence type="ECO:0000256" key="16">
    <source>
        <dbReference type="ARBA" id="ARBA00023237"/>
    </source>
</evidence>
<organism evidence="20 21">
    <name type="scientific">Tatumella ptyseos ATCC 33301</name>
    <dbReference type="NCBI Taxonomy" id="1005995"/>
    <lineage>
        <taxon>Bacteria</taxon>
        <taxon>Pseudomonadati</taxon>
        <taxon>Pseudomonadota</taxon>
        <taxon>Gammaproteobacteria</taxon>
        <taxon>Enterobacterales</taxon>
        <taxon>Erwiniaceae</taxon>
        <taxon>Tatumella</taxon>
    </lineage>
</organism>
<evidence type="ECO:0000313" key="21">
    <source>
        <dbReference type="Proteomes" id="UP000028602"/>
    </source>
</evidence>
<dbReference type="GO" id="GO:0005576">
    <property type="term" value="C:extracellular region"/>
    <property type="evidence" value="ECO:0007669"/>
    <property type="project" value="UniProtKB-SubCell"/>
</dbReference>
<dbReference type="Gene3D" id="2.40.128.130">
    <property type="entry name" value="Autotransporter beta-domain"/>
    <property type="match status" value="1"/>
</dbReference>
<comment type="caution">
    <text evidence="20">The sequence shown here is derived from an EMBL/GenBank/DDBJ whole genome shotgun (WGS) entry which is preliminary data.</text>
</comment>
<dbReference type="GO" id="GO:0042597">
    <property type="term" value="C:periplasmic space"/>
    <property type="evidence" value="ECO:0007669"/>
    <property type="project" value="UniProtKB-SubCell"/>
</dbReference>
<dbReference type="SUPFAM" id="SSF103515">
    <property type="entry name" value="Autotransporter"/>
    <property type="match status" value="1"/>
</dbReference>
<name>A0A085JQ38_9GAMM</name>
<keyword evidence="11 20" id="KW-0378">Hydrolase</keyword>
<comment type="subcellular location">
    <subcellularLocation>
        <location evidence="3">Cell outer membrane</location>
        <topology evidence="3">Multi-pass membrane protein</topology>
    </subcellularLocation>
    <subcellularLocation>
        <location evidence="1">Cell surface</location>
    </subcellularLocation>
    <subcellularLocation>
        <location evidence="2">Periplasm</location>
    </subcellularLocation>
    <subcellularLocation>
        <location evidence="4">Secreted</location>
    </subcellularLocation>
</comment>
<evidence type="ECO:0000259" key="19">
    <source>
        <dbReference type="PROSITE" id="PS51691"/>
    </source>
</evidence>
<reference evidence="20 21" key="1">
    <citation type="submission" date="2014-05" db="EMBL/GenBank/DDBJ databases">
        <title>ATOL: Assembling a taxonomically balanced genome-scale reconstruction of the evolutionary history of the Enterobacteriaceae.</title>
        <authorList>
            <person name="Plunkett G.III."/>
            <person name="Neeno-Eckwall E.C."/>
            <person name="Glasner J.D."/>
            <person name="Perna N.T."/>
        </authorList>
    </citation>
    <scope>NUCLEOTIDE SEQUENCE [LARGE SCALE GENOMIC DNA]</scope>
    <source>
        <strain evidence="20 21">ATCC 33301</strain>
    </source>
</reference>
<evidence type="ECO:0000256" key="15">
    <source>
        <dbReference type="ARBA" id="ARBA00023145"/>
    </source>
</evidence>
<dbReference type="OrthoDB" id="8610050at2"/>
<evidence type="ECO:0000256" key="4">
    <source>
        <dbReference type="ARBA" id="ARBA00004613"/>
    </source>
</evidence>
<feature type="domain" description="Autotransporter" evidence="18">
    <location>
        <begin position="900"/>
        <end position="1174"/>
    </location>
</feature>
<keyword evidence="8" id="KW-0812">Transmembrane</keyword>
<dbReference type="GO" id="GO:0009986">
    <property type="term" value="C:cell surface"/>
    <property type="evidence" value="ECO:0007669"/>
    <property type="project" value="UniProtKB-SubCell"/>
</dbReference>
<keyword evidence="10" id="KW-0574">Periplasm</keyword>
<dbReference type="Pfam" id="PF02395">
    <property type="entry name" value="Peptidase_S6"/>
    <property type="match status" value="1"/>
</dbReference>
<keyword evidence="21" id="KW-1185">Reference proteome</keyword>
<evidence type="ECO:0000256" key="10">
    <source>
        <dbReference type="ARBA" id="ARBA00022764"/>
    </source>
</evidence>
<dbReference type="InterPro" id="IPR057393">
    <property type="entry name" value="PIC_HAP1_IgA0_b-sol2"/>
</dbReference>
<evidence type="ECO:0000256" key="6">
    <source>
        <dbReference type="ARBA" id="ARBA00022525"/>
    </source>
</evidence>
<feature type="compositionally biased region" description="Acidic residues" evidence="17">
    <location>
        <begin position="848"/>
        <end position="862"/>
    </location>
</feature>
<keyword evidence="13" id="KW-0843">Virulence</keyword>
<dbReference type="Gene3D" id="2.160.20.20">
    <property type="match status" value="1"/>
</dbReference>
<dbReference type="InterPro" id="IPR013425">
    <property type="entry name" value="Autotrns_rpt"/>
</dbReference>
<evidence type="ECO:0000259" key="18">
    <source>
        <dbReference type="PROSITE" id="PS51208"/>
    </source>
</evidence>
<dbReference type="PRINTS" id="PR00921">
    <property type="entry name" value="IGASERPTASE"/>
</dbReference>
<keyword evidence="16" id="KW-0998">Cell outer membrane</keyword>
<keyword evidence="5" id="KW-1134">Transmembrane beta strand</keyword>
<evidence type="ECO:0000256" key="11">
    <source>
        <dbReference type="ARBA" id="ARBA00022801"/>
    </source>
</evidence>
<evidence type="ECO:0000256" key="3">
    <source>
        <dbReference type="ARBA" id="ARBA00004571"/>
    </source>
</evidence>
<evidence type="ECO:0000313" key="20">
    <source>
        <dbReference type="EMBL" id="KFD22584.1"/>
    </source>
</evidence>
<feature type="domain" description="Peptidase S6" evidence="19">
    <location>
        <begin position="1"/>
        <end position="245"/>
    </location>
</feature>
<dbReference type="PROSITE" id="PS51208">
    <property type="entry name" value="AUTOTRANSPORTER"/>
    <property type="match status" value="1"/>
</dbReference>
<keyword evidence="14" id="KW-0472">Membrane</keyword>
<dbReference type="AlphaFoldDB" id="A0A085JQ38"/>
<keyword evidence="7 20" id="KW-0645">Protease</keyword>
<evidence type="ECO:0000256" key="8">
    <source>
        <dbReference type="ARBA" id="ARBA00022692"/>
    </source>
</evidence>
<sequence>MREDVPVQEYRDFAENLGKYRPGVENISVFKTDGSVAGILSYPMPDFSAVNSSGYATLISPSYVVGVRHNGGYKTVSFGNNAKFKTSYKLINRNNSTTHDFHVPRLNKVVTEAAPLETVKGSTLAANKDRYTWYTRVGSGTQYQVDAETQTLTKLSGAYKWKTGGTILNPTFESWRLRWYNYSPDNPAVQPLDSMSRSGDSGSPMLVYDNVDKIWRLAGVLTSGAGTAPYNLRGYILYLRDQEIADVLAKNTDPSVTDTAGDGDIVWSADAIRQGENEWSWHGVADSLIPSQASNDELDASKDLRFEGDGGTIVLQQSVNHGAAKLQFSGNYQVVSQQDEDSRWVGGGIEVDEGMTVDWQVNGQADDALHKIGAGTLLVNATGVNPGALNTGDGTVILNQQADSDGQRQAFSVITLVSGRPVVVLGSAGQINSENIQFGYRGGTLDMNGQSLTFSEIKHNDDGARLLNNNAAQASELILSGDQQTFAGSLGSEDAGGTLNLTTEGSWLLSGGATLGTLQVSTGDLQLSGQQVLHAANVLYDDDWLPQEYTAGTAFVAENSSLTLAEHATVETDLRVADNATLRLLARSTLKGTTVLDGADAQLLADISQNISTAGELASRIDANLSGEGSLLKTGEGRLTLAGYSQNSGGITVSQGELEVLSGVTGALTLQSGTLLTGAGSFSDVSGDADVTYYPGLHYSAGESSVMKMNSLTAGENNSVILRAGYSPDASDHLLISGDLNTTESSPLLISILSQADWQDTDSNGNQRADNNEGISVLQVGGESDEKRVKLAGEYVARGAWAYGLYAFAPGKSSASERLLDGEGNQFWDYRLQNILLDSEGNTIPVDPEPEQEQGQEQEQEQEPLPVRPATTPQVPAYISLPGAFSRLSEDLQQMFSDSVRDPRSAFFVYGYHSNERYHSAGNFTNYGYDSTAKSNGWMMGSRWSSPEAREQQLTFGLAVSKGSLSVKPSAADGDSRSSADTLSINTLLRWQNDNGWQLEIPLAYTRFRSHVSTGLRGEVATPVASSWLTGIEAGKGWQYGHHRLTPQLGMHWQQLRIRSFTDEDNARVSYEMQHTPDFRVGVNYRMTLGRVSLGADARVILRPGAARQVVISDGQTQSLFSAGRGGNSLQLNTDAAISITDNLRMTTRVQYQKRLEREGIDDWNILSGMEFTF</sequence>
<accession>A0A085JQ38</accession>
<keyword evidence="15" id="KW-0865">Zymogen</keyword>
<keyword evidence="12" id="KW-0720">Serine protease</keyword>
<keyword evidence="6" id="KW-0964">Secreted</keyword>
<evidence type="ECO:0000256" key="14">
    <source>
        <dbReference type="ARBA" id="ARBA00023136"/>
    </source>
</evidence>
<dbReference type="Pfam" id="PF24078">
    <property type="entry name" value="Beta-sol_PIC_HAP1_IgA0_2nd"/>
    <property type="match status" value="1"/>
</dbReference>
<proteinExistence type="predicted"/>
<dbReference type="InterPro" id="IPR005546">
    <property type="entry name" value="Autotransporte_beta"/>
</dbReference>
<dbReference type="Proteomes" id="UP000028602">
    <property type="component" value="Unassembled WGS sequence"/>
</dbReference>
<dbReference type="GO" id="GO:0006508">
    <property type="term" value="P:proteolysis"/>
    <property type="evidence" value="ECO:0007669"/>
    <property type="project" value="UniProtKB-KW"/>
</dbReference>
<dbReference type="GO" id="GO:0004252">
    <property type="term" value="F:serine-type endopeptidase activity"/>
    <property type="evidence" value="ECO:0007669"/>
    <property type="project" value="InterPro"/>
</dbReference>
<dbReference type="SUPFAM" id="SSF51126">
    <property type="entry name" value="Pectin lyase-like"/>
    <property type="match status" value="1"/>
</dbReference>
<gene>
    <name evidence="20" type="ORF">GTPT_0161</name>
</gene>
<dbReference type="PROSITE" id="PS51691">
    <property type="entry name" value="PEPTIDASE_S6"/>
    <property type="match status" value="1"/>
</dbReference>
<evidence type="ECO:0000256" key="2">
    <source>
        <dbReference type="ARBA" id="ARBA00004418"/>
    </source>
</evidence>
<dbReference type="EMBL" id="JMPR01000004">
    <property type="protein sequence ID" value="KFD22584.1"/>
    <property type="molecule type" value="Genomic_DNA"/>
</dbReference>
<dbReference type="SMART" id="SM00869">
    <property type="entry name" value="Autotransporter"/>
    <property type="match status" value="1"/>
</dbReference>
<dbReference type="NCBIfam" id="TIGR02601">
    <property type="entry name" value="autotrns_rpt"/>
    <property type="match status" value="1"/>
</dbReference>
<evidence type="ECO:0000256" key="17">
    <source>
        <dbReference type="SAM" id="MobiDB-lite"/>
    </source>
</evidence>
<evidence type="ECO:0000256" key="1">
    <source>
        <dbReference type="ARBA" id="ARBA00004241"/>
    </source>
</evidence>
<dbReference type="InterPro" id="IPR011050">
    <property type="entry name" value="Pectin_lyase_fold/virulence"/>
</dbReference>
<evidence type="ECO:0000256" key="12">
    <source>
        <dbReference type="ARBA" id="ARBA00022825"/>
    </source>
</evidence>
<feature type="region of interest" description="Disordered" evidence="17">
    <location>
        <begin position="840"/>
        <end position="872"/>
    </location>
</feature>
<dbReference type="GO" id="GO:0009279">
    <property type="term" value="C:cell outer membrane"/>
    <property type="evidence" value="ECO:0007669"/>
    <property type="project" value="UniProtKB-SubCell"/>
</dbReference>
<evidence type="ECO:0000256" key="9">
    <source>
        <dbReference type="ARBA" id="ARBA00022729"/>
    </source>
</evidence>
<dbReference type="InterPro" id="IPR036709">
    <property type="entry name" value="Autotransporte_beta_dom_sf"/>
</dbReference>
<dbReference type="EC" id="3.4.21.-" evidence="20"/>
<evidence type="ECO:0000256" key="13">
    <source>
        <dbReference type="ARBA" id="ARBA00023026"/>
    </source>
</evidence>
<dbReference type="eggNOG" id="COG3468">
    <property type="taxonomic scope" value="Bacteria"/>
</dbReference>
<dbReference type="InterPro" id="IPR012332">
    <property type="entry name" value="Autotransporter_pectin_lyase_C"/>
</dbReference>
<dbReference type="InterPro" id="IPR030396">
    <property type="entry name" value="Peptidase_S6_dom"/>
</dbReference>
<dbReference type="RefSeq" id="WP_051170707.1">
    <property type="nucleotide sequence ID" value="NZ_ATMJ01000010.1"/>
</dbReference>
<keyword evidence="9" id="KW-0732">Signal</keyword>
<dbReference type="InterPro" id="IPR000710">
    <property type="entry name" value="Peptidase_S6"/>
</dbReference>
<evidence type="ECO:0000256" key="5">
    <source>
        <dbReference type="ARBA" id="ARBA00022452"/>
    </source>
</evidence>
<evidence type="ECO:0000256" key="7">
    <source>
        <dbReference type="ARBA" id="ARBA00022670"/>
    </source>
</evidence>